<feature type="repeat" description="WD" evidence="6">
    <location>
        <begin position="378"/>
        <end position="410"/>
    </location>
</feature>
<sequence>MKGGTRCWSAWCAGPCCTTSTSRARCTACPSLRMAGSSSSRKATSRRCTTPLGGSGNSMPSSWTKLTLGPTTRPRASTGQTTPGASLSGARTCPRGCSEPSAGTTSSTTRWEDTRTRSWPASLSPAVWMYVPAEPSGTPDGSHAPASPVDAGAFPGHLGVFGEQRHLLAVPCGHLFRHSGAGRTGQGIPGPRACLVAGGHRRRDGLIRFPLQLYTLSQDGALCVWQCDTPPEGLRLKAPTGWRAELLQGAEAEEEDDEEGEEETTVRGKAAPAAEEQQGKVKYSRLAKYFFNKEGDFNKLTAAAYHKTTHLLVTGFASGVFHLHELPEFNLIHSLSVSDQRIASIAVNGSGDWVAFGCSGLGQLLVWEWQSESYVLKQQGHFNSMVALAYSPDGQYLATGGDDGKVKVWNTLSGFCFITFTEHSSGVTGVTFTATGYVIVTSSMDGTVRAFDLHRYRNFRTFTSPRPTQFSCVAVDCSGEVVSAGAQDSFEVFIWSMQTGRLLDVLSGHEGPISSLCFNPVRSVLASASWDRTVRLWDMADSWRTTETLGLTSDALAVTFRPDGAELAVATLNSQITFWDPENAVQTGCIEGRHDLKTGRKELDKITAKHSAKGKAFTTVCYSADGQSVLAGGMSKFVCIYHVKEQILRKKFEISCNLSLDAMEEFLNRRKMTEFGNLALIDQDAGVEDGVAVPLPGVKKGDMSSRHFKPEIRVTSLRFSPTGRCWAATTSEGLLVYSLDAQTLFDPFELDTGVTPVRIRAALRQQDYTRAILMAFRLNERKLLQEALESVPWDEVEVVSSSLPEPYVEKVLEFLASSFEVSCHLEFYLLWTQKLLLVHGQKLKARAGKVLPAVQFLQKSIQRHLDDVSRLCDWNRYNIQYALAVSKQRGLKRPSEPPGSDDEADASDDDTLHLLGARHGDGDGDGHLV</sequence>
<feature type="domain" description="Small-subunit processome Utp12" evidence="8">
    <location>
        <begin position="779"/>
        <end position="883"/>
    </location>
</feature>
<evidence type="ECO:0000313" key="10">
    <source>
        <dbReference type="Proteomes" id="UP000694425"/>
    </source>
</evidence>
<reference evidence="9" key="2">
    <citation type="submission" date="2025-09" db="UniProtKB">
        <authorList>
            <consortium name="Ensembl"/>
        </authorList>
    </citation>
    <scope>IDENTIFICATION</scope>
</reference>
<dbReference type="InterPro" id="IPR011047">
    <property type="entry name" value="Quinoprotein_ADH-like_sf"/>
</dbReference>
<dbReference type="Pfam" id="PF04003">
    <property type="entry name" value="Utp12"/>
    <property type="match status" value="1"/>
</dbReference>
<proteinExistence type="inferred from homology"/>
<dbReference type="Ensembl" id="ENSNVIT00000010568.1">
    <property type="protein sequence ID" value="ENSNVIP00000009026.1"/>
    <property type="gene ID" value="ENSNVIG00000007096.1"/>
</dbReference>
<dbReference type="InterPro" id="IPR001680">
    <property type="entry name" value="WD40_rpt"/>
</dbReference>
<dbReference type="SUPFAM" id="SSF50998">
    <property type="entry name" value="Quinoprotein alcohol dehydrogenase-like"/>
    <property type="match status" value="1"/>
</dbReference>
<evidence type="ECO:0000256" key="5">
    <source>
        <dbReference type="ARBA" id="ARBA00023242"/>
    </source>
</evidence>
<dbReference type="GO" id="GO:0000028">
    <property type="term" value="P:ribosomal small subunit assembly"/>
    <property type="evidence" value="ECO:0007669"/>
    <property type="project" value="TreeGrafter"/>
</dbReference>
<keyword evidence="10" id="KW-1185">Reference proteome</keyword>
<evidence type="ECO:0000313" key="9">
    <source>
        <dbReference type="Ensembl" id="ENSNVIP00000009026.1"/>
    </source>
</evidence>
<feature type="compositionally biased region" description="Acidic residues" evidence="7">
    <location>
        <begin position="899"/>
        <end position="909"/>
    </location>
</feature>
<dbReference type="PROSITE" id="PS00678">
    <property type="entry name" value="WD_REPEATS_1"/>
    <property type="match status" value="1"/>
</dbReference>
<feature type="region of interest" description="Disordered" evidence="7">
    <location>
        <begin position="889"/>
        <end position="929"/>
    </location>
</feature>
<evidence type="ECO:0000256" key="7">
    <source>
        <dbReference type="SAM" id="MobiDB-lite"/>
    </source>
</evidence>
<dbReference type="SMART" id="SM00320">
    <property type="entry name" value="WD40"/>
    <property type="match status" value="9"/>
</dbReference>
<evidence type="ECO:0000256" key="3">
    <source>
        <dbReference type="ARBA" id="ARBA00022574"/>
    </source>
</evidence>
<reference evidence="9" key="1">
    <citation type="submission" date="2025-08" db="UniProtKB">
        <authorList>
            <consortium name="Ensembl"/>
        </authorList>
    </citation>
    <scope>IDENTIFICATION</scope>
</reference>
<evidence type="ECO:0000256" key="1">
    <source>
        <dbReference type="ARBA" id="ARBA00004604"/>
    </source>
</evidence>
<comment type="subcellular location">
    <subcellularLocation>
        <location evidence="1">Nucleus</location>
        <location evidence="1">Nucleolus</location>
    </subcellularLocation>
</comment>
<dbReference type="Proteomes" id="UP000694425">
    <property type="component" value="Unplaced"/>
</dbReference>
<dbReference type="PANTHER" id="PTHR19858">
    <property type="entry name" value="WD40 REPEAT PROTEIN"/>
    <property type="match status" value="1"/>
</dbReference>
<organism evidence="9 10">
    <name type="scientific">Neovison vison</name>
    <name type="common">American mink</name>
    <name type="synonym">Mustela vison</name>
    <dbReference type="NCBI Taxonomy" id="452646"/>
    <lineage>
        <taxon>Eukaryota</taxon>
        <taxon>Metazoa</taxon>
        <taxon>Chordata</taxon>
        <taxon>Craniata</taxon>
        <taxon>Vertebrata</taxon>
        <taxon>Euteleostomi</taxon>
        <taxon>Mammalia</taxon>
        <taxon>Eutheria</taxon>
        <taxon>Laurasiatheria</taxon>
        <taxon>Carnivora</taxon>
        <taxon>Caniformia</taxon>
        <taxon>Musteloidea</taxon>
        <taxon>Mustelidae</taxon>
        <taxon>Mustelinae</taxon>
        <taxon>Neogale</taxon>
    </lineage>
</organism>
<dbReference type="AlphaFoldDB" id="A0A8C7AMF0"/>
<feature type="compositionally biased region" description="Polar residues" evidence="7">
    <location>
        <begin position="36"/>
        <end position="48"/>
    </location>
</feature>
<keyword evidence="4" id="KW-0677">Repeat</keyword>
<dbReference type="Gene3D" id="2.130.10.10">
    <property type="entry name" value="YVTN repeat-like/Quinoprotein amine dehydrogenase"/>
    <property type="match status" value="2"/>
</dbReference>
<evidence type="ECO:0000256" key="2">
    <source>
        <dbReference type="ARBA" id="ARBA00010226"/>
    </source>
</evidence>
<feature type="compositionally biased region" description="Basic and acidic residues" evidence="7">
    <location>
        <begin position="918"/>
        <end position="929"/>
    </location>
</feature>
<comment type="similarity">
    <text evidence="2">Belongs to the WD repeat PWP2 family.</text>
</comment>
<evidence type="ECO:0000259" key="8">
    <source>
        <dbReference type="Pfam" id="PF04003"/>
    </source>
</evidence>
<dbReference type="PRINTS" id="PR00320">
    <property type="entry name" value="GPROTEINBRPT"/>
</dbReference>
<dbReference type="GO" id="GO:0000462">
    <property type="term" value="P:maturation of SSU-rRNA from tricistronic rRNA transcript (SSU-rRNA, 5.8S rRNA, LSU-rRNA)"/>
    <property type="evidence" value="ECO:0007669"/>
    <property type="project" value="TreeGrafter"/>
</dbReference>
<feature type="repeat" description="WD" evidence="6">
    <location>
        <begin position="506"/>
        <end position="547"/>
    </location>
</feature>
<feature type="repeat" description="WD" evidence="6">
    <location>
        <begin position="420"/>
        <end position="461"/>
    </location>
</feature>
<dbReference type="GO" id="GO:0032040">
    <property type="term" value="C:small-subunit processome"/>
    <property type="evidence" value="ECO:0007669"/>
    <property type="project" value="Ensembl"/>
</dbReference>
<evidence type="ECO:0000256" key="4">
    <source>
        <dbReference type="ARBA" id="ARBA00022737"/>
    </source>
</evidence>
<protein>
    <submittedName>
        <fullName evidence="9">PWP2 small subunit processome component</fullName>
    </submittedName>
</protein>
<feature type="region of interest" description="Disordered" evidence="7">
    <location>
        <begin position="249"/>
        <end position="274"/>
    </location>
</feature>
<dbReference type="InterPro" id="IPR027145">
    <property type="entry name" value="PWP2"/>
</dbReference>
<feature type="compositionally biased region" description="Polar residues" evidence="7">
    <location>
        <begin position="74"/>
        <end position="85"/>
    </location>
</feature>
<dbReference type="PROSITE" id="PS50082">
    <property type="entry name" value="WD_REPEATS_2"/>
    <property type="match status" value="3"/>
</dbReference>
<dbReference type="PROSITE" id="PS50294">
    <property type="entry name" value="WD_REPEATS_REGION"/>
    <property type="match status" value="3"/>
</dbReference>
<dbReference type="InterPro" id="IPR019775">
    <property type="entry name" value="WD40_repeat_CS"/>
</dbReference>
<dbReference type="FunFam" id="2.130.10.10:FF:000265">
    <property type="entry name" value="periodic tryptophan protein 2 homolog"/>
    <property type="match status" value="1"/>
</dbReference>
<dbReference type="GO" id="GO:0034388">
    <property type="term" value="C:Pwp2p-containing subcomplex of 90S preribosome"/>
    <property type="evidence" value="ECO:0007669"/>
    <property type="project" value="TreeGrafter"/>
</dbReference>
<accession>A0A8C7AMF0</accession>
<feature type="compositionally biased region" description="Acidic residues" evidence="7">
    <location>
        <begin position="251"/>
        <end position="263"/>
    </location>
</feature>
<feature type="region of interest" description="Disordered" evidence="7">
    <location>
        <begin position="36"/>
        <end position="117"/>
    </location>
</feature>
<name>A0A8C7AMF0_NEOVI</name>
<dbReference type="FunFam" id="2.130.10.10:FF:000216">
    <property type="entry name" value="Periodic tryptophan protein 2 homolog"/>
    <property type="match status" value="1"/>
</dbReference>
<dbReference type="GeneTree" id="ENSGT00550000074981"/>
<dbReference type="InterPro" id="IPR015943">
    <property type="entry name" value="WD40/YVTN_repeat-like_dom_sf"/>
</dbReference>
<dbReference type="PANTHER" id="PTHR19858:SF0">
    <property type="entry name" value="PERIODIC TRYPTOPHAN PROTEIN 2 HOMOLOG"/>
    <property type="match status" value="1"/>
</dbReference>
<dbReference type="InterPro" id="IPR020472">
    <property type="entry name" value="WD40_PAC1"/>
</dbReference>
<keyword evidence="5" id="KW-0539">Nucleus</keyword>
<evidence type="ECO:0000256" key="6">
    <source>
        <dbReference type="PROSITE-ProRule" id="PRU00221"/>
    </source>
</evidence>
<dbReference type="CDD" id="cd00200">
    <property type="entry name" value="WD40"/>
    <property type="match status" value="1"/>
</dbReference>
<dbReference type="Pfam" id="PF00400">
    <property type="entry name" value="WD40"/>
    <property type="match status" value="3"/>
</dbReference>
<dbReference type="InterPro" id="IPR007148">
    <property type="entry name" value="SSU_processome_Utp12"/>
</dbReference>
<keyword evidence="3 6" id="KW-0853">WD repeat</keyword>